<dbReference type="InterPro" id="IPR002347">
    <property type="entry name" value="SDR_fam"/>
</dbReference>
<gene>
    <name evidence="3" type="ORF">G4Z02_02125</name>
</gene>
<keyword evidence="1" id="KW-0560">Oxidoreductase</keyword>
<proteinExistence type="inferred from homology"/>
<dbReference type="PRINTS" id="PR00080">
    <property type="entry name" value="SDRFAMILY"/>
</dbReference>
<evidence type="ECO:0000313" key="4">
    <source>
        <dbReference type="Proteomes" id="UP000514720"/>
    </source>
</evidence>
<dbReference type="AlphaFoldDB" id="A0A7L7KPU7"/>
<dbReference type="PANTHER" id="PTHR43157">
    <property type="entry name" value="PHOSPHATIDYLINOSITOL-GLYCAN BIOSYNTHESIS CLASS F PROTEIN-RELATED"/>
    <property type="match status" value="1"/>
</dbReference>
<sequence length="305" mass="34103">MKWTEQDMPDLSGKVIVVTGANSGIGYEATRLFAKKNAEVIMACRNREKAEAAFDTIKQDVPTAKLVIIALDLASFSSIHKFSDELHKRYQTIDILLNNAGIMMTPYRETADGLEQQQGINHFGHFLLTSLLFDLLKQSNDPRIVNISSIAHRFGTMNFKNLQYKNKKGYVPFLAYGRSKLENLLFTYHLANNVEQAGLSVKVLAAHPGISSTNLGNHIYERGVYKAFHALTNKFTQSAYQGSLPGVRAAVDPMAQNGQFYGPDKLFGVKGAPVVCTSTKRSHNRNLQQQLWDYSLEVTYAPFTF</sequence>
<evidence type="ECO:0000256" key="2">
    <source>
        <dbReference type="RuleBase" id="RU000363"/>
    </source>
</evidence>
<dbReference type="KEGG" id="xcl:G4Z02_02125"/>
<dbReference type="InterPro" id="IPR036291">
    <property type="entry name" value="NAD(P)-bd_dom_sf"/>
</dbReference>
<dbReference type="PRINTS" id="PR00081">
    <property type="entry name" value="GDHRDH"/>
</dbReference>
<reference evidence="3 4" key="1">
    <citation type="submission" date="2020-02" db="EMBL/GenBank/DDBJ databases">
        <authorList>
            <person name="Zheng R.K."/>
            <person name="Sun C.M."/>
        </authorList>
    </citation>
    <scope>NUCLEOTIDE SEQUENCE [LARGE SCALE GENOMIC DNA]</scope>
    <source>
        <strain evidence="4">zrk13</strain>
    </source>
</reference>
<dbReference type="EMBL" id="CP048914">
    <property type="protein sequence ID" value="QMS84595.1"/>
    <property type="molecule type" value="Genomic_DNA"/>
</dbReference>
<dbReference type="Pfam" id="PF00106">
    <property type="entry name" value="adh_short"/>
    <property type="match status" value="1"/>
</dbReference>
<dbReference type="CDD" id="cd05327">
    <property type="entry name" value="retinol-DH_like_SDR_c_like"/>
    <property type="match status" value="1"/>
</dbReference>
<dbReference type="Gene3D" id="3.40.50.720">
    <property type="entry name" value="NAD(P)-binding Rossmann-like Domain"/>
    <property type="match status" value="1"/>
</dbReference>
<keyword evidence="4" id="KW-1185">Reference proteome</keyword>
<dbReference type="SUPFAM" id="SSF51735">
    <property type="entry name" value="NAD(P)-binding Rossmann-fold domains"/>
    <property type="match status" value="1"/>
</dbReference>
<dbReference type="NCBIfam" id="NF004846">
    <property type="entry name" value="PRK06197.1"/>
    <property type="match status" value="1"/>
</dbReference>
<dbReference type="GO" id="GO:0016491">
    <property type="term" value="F:oxidoreductase activity"/>
    <property type="evidence" value="ECO:0007669"/>
    <property type="project" value="UniProtKB-KW"/>
</dbReference>
<comment type="similarity">
    <text evidence="2">Belongs to the short-chain dehydrogenases/reductases (SDR) family.</text>
</comment>
<protein>
    <submittedName>
        <fullName evidence="3">SDR family NAD(P)-dependent oxidoreductase</fullName>
    </submittedName>
</protein>
<evidence type="ECO:0000256" key="1">
    <source>
        <dbReference type="ARBA" id="ARBA00023002"/>
    </source>
</evidence>
<accession>A0A7L7KPU7</accession>
<dbReference type="RefSeq" id="WP_258878213.1">
    <property type="nucleotide sequence ID" value="NZ_CP048914.1"/>
</dbReference>
<organism evidence="3 4">
    <name type="scientific">Candidatus Xianfuyuplasma coldseepsis</name>
    <dbReference type="NCBI Taxonomy" id="2782163"/>
    <lineage>
        <taxon>Bacteria</taxon>
        <taxon>Bacillati</taxon>
        <taxon>Mycoplasmatota</taxon>
        <taxon>Mollicutes</taxon>
        <taxon>Candidatus Izemoplasmatales</taxon>
        <taxon>Candidatus Izemoplasmataceae</taxon>
        <taxon>Candidatus Xianfuyuplasma</taxon>
    </lineage>
</organism>
<evidence type="ECO:0000313" key="3">
    <source>
        <dbReference type="EMBL" id="QMS84595.1"/>
    </source>
</evidence>
<name>A0A7L7KPU7_9MOLU</name>
<dbReference type="PANTHER" id="PTHR43157:SF31">
    <property type="entry name" value="PHOSPHATIDYLINOSITOL-GLYCAN BIOSYNTHESIS CLASS F PROTEIN"/>
    <property type="match status" value="1"/>
</dbReference>
<dbReference type="Proteomes" id="UP000514720">
    <property type="component" value="Chromosome"/>
</dbReference>